<sequence>MTQYNVKGRYTDKQGRTHNFRLVSDVSDRRFIEDLVRAQYPAEKVYINIVNQDLS</sequence>
<proteinExistence type="predicted"/>
<dbReference type="AlphaFoldDB" id="Q7VCY5"/>
<accession>Q7VCY5</accession>
<gene>
    <name evidence="1" type="ordered locus">Pro_0605</name>
</gene>
<evidence type="ECO:0000313" key="1">
    <source>
        <dbReference type="EMBL" id="AAP99649.1"/>
    </source>
</evidence>
<dbReference type="Proteomes" id="UP000001420">
    <property type="component" value="Chromosome"/>
</dbReference>
<evidence type="ECO:0000313" key="2">
    <source>
        <dbReference type="Proteomes" id="UP000001420"/>
    </source>
</evidence>
<dbReference type="HOGENOM" id="CLU_3028767_0_0_3"/>
<reference evidence="1 2" key="1">
    <citation type="journal article" date="2003" name="Proc. Natl. Acad. Sci. U.S.A.">
        <title>Genome sequence of the cyanobacterium Prochlorococcus marinus SS120, a nearly minimal oxyphototrophic genome.</title>
        <authorList>
            <person name="Dufresne A."/>
            <person name="Salanoubat M."/>
            <person name="Partensky F."/>
            <person name="Artiguenave F."/>
            <person name="Axmann I.M."/>
            <person name="Barbe V."/>
            <person name="Duprat S."/>
            <person name="Galperin M.Y."/>
            <person name="Koonin E.V."/>
            <person name="Le Gall F."/>
            <person name="Makarova K.S."/>
            <person name="Ostrowski M."/>
            <person name="Oztas S."/>
            <person name="Robert C."/>
            <person name="Rogozin I.B."/>
            <person name="Scanlan D.J."/>
            <person name="Tandeau de Marsac N."/>
            <person name="Weissenbach J."/>
            <person name="Wincker P."/>
            <person name="Wolf Y.I."/>
            <person name="Hess W.R."/>
        </authorList>
    </citation>
    <scope>NUCLEOTIDE SEQUENCE [LARGE SCALE GENOMIC DNA]</scope>
    <source>
        <strain evidence="2">SARG / CCMP1375 / SS120</strain>
    </source>
</reference>
<protein>
    <submittedName>
        <fullName evidence="1">Uncharacterized protein</fullName>
    </submittedName>
</protein>
<organism evidence="1 2">
    <name type="scientific">Prochlorococcus marinus (strain SARG / CCMP1375 / SS120)</name>
    <dbReference type="NCBI Taxonomy" id="167539"/>
    <lineage>
        <taxon>Bacteria</taxon>
        <taxon>Bacillati</taxon>
        <taxon>Cyanobacteriota</taxon>
        <taxon>Cyanophyceae</taxon>
        <taxon>Synechococcales</taxon>
        <taxon>Prochlorococcaceae</taxon>
        <taxon>Prochlorococcus</taxon>
    </lineage>
</organism>
<name>Q7VCY5_PROMA</name>
<dbReference type="EnsemblBacteria" id="AAP99649">
    <property type="protein sequence ID" value="AAP99649"/>
    <property type="gene ID" value="Pro_0605"/>
</dbReference>
<keyword evidence="2" id="KW-1185">Reference proteome</keyword>
<dbReference type="EMBL" id="AE017126">
    <property type="protein sequence ID" value="AAP99649.1"/>
    <property type="molecule type" value="Genomic_DNA"/>
</dbReference>
<dbReference type="KEGG" id="pma:Pro_0605"/>
<dbReference type="STRING" id="167539.Pro_0605"/>